<sequence>MVKEYSIMIRSQAVGMLQAGSSQKFVSLKLGVNIRTVQRWWRLFKNDLTIENKGGRGRKKSYKRPRQPLITEKNMAARLKFCKERVNWTANDWKTYYLQMNHRLS</sequence>
<gene>
    <name evidence="1" type="ORF">LOD99_8558</name>
</gene>
<reference evidence="1 2" key="1">
    <citation type="journal article" date="2023" name="BMC Biol.">
        <title>The compact genome of the sponge Oopsacas minuta (Hexactinellida) is lacking key metazoan core genes.</title>
        <authorList>
            <person name="Santini S."/>
            <person name="Schenkelaars Q."/>
            <person name="Jourda C."/>
            <person name="Duchesne M."/>
            <person name="Belahbib H."/>
            <person name="Rocher C."/>
            <person name="Selva M."/>
            <person name="Riesgo A."/>
            <person name="Vervoort M."/>
            <person name="Leys S.P."/>
            <person name="Kodjabachian L."/>
            <person name="Le Bivic A."/>
            <person name="Borchiellini C."/>
            <person name="Claverie J.M."/>
            <person name="Renard E."/>
        </authorList>
    </citation>
    <scope>NUCLEOTIDE SEQUENCE [LARGE SCALE GENOMIC DNA]</scope>
    <source>
        <strain evidence="1">SPO-2</strain>
    </source>
</reference>
<dbReference type="InterPro" id="IPR009057">
    <property type="entry name" value="Homeodomain-like_sf"/>
</dbReference>
<proteinExistence type="predicted"/>
<comment type="caution">
    <text evidence="1">The sequence shown here is derived from an EMBL/GenBank/DDBJ whole genome shotgun (WGS) entry which is preliminary data.</text>
</comment>
<dbReference type="Proteomes" id="UP001165289">
    <property type="component" value="Unassembled WGS sequence"/>
</dbReference>
<dbReference type="AlphaFoldDB" id="A0AAV7JFU7"/>
<evidence type="ECO:0008006" key="3">
    <source>
        <dbReference type="Google" id="ProtNLM"/>
    </source>
</evidence>
<protein>
    <recommendedName>
        <fullName evidence="3">Transposase</fullName>
    </recommendedName>
</protein>
<evidence type="ECO:0000313" key="2">
    <source>
        <dbReference type="Proteomes" id="UP001165289"/>
    </source>
</evidence>
<evidence type="ECO:0000313" key="1">
    <source>
        <dbReference type="EMBL" id="KAI6647717.1"/>
    </source>
</evidence>
<dbReference type="Gene3D" id="1.10.10.10">
    <property type="entry name" value="Winged helix-like DNA-binding domain superfamily/Winged helix DNA-binding domain"/>
    <property type="match status" value="1"/>
</dbReference>
<keyword evidence="2" id="KW-1185">Reference proteome</keyword>
<dbReference type="EMBL" id="JAKMXF010000338">
    <property type="protein sequence ID" value="KAI6647717.1"/>
    <property type="molecule type" value="Genomic_DNA"/>
</dbReference>
<accession>A0AAV7JFU7</accession>
<dbReference type="SUPFAM" id="SSF46689">
    <property type="entry name" value="Homeodomain-like"/>
    <property type="match status" value="1"/>
</dbReference>
<dbReference type="InterPro" id="IPR036388">
    <property type="entry name" value="WH-like_DNA-bd_sf"/>
</dbReference>
<organism evidence="1 2">
    <name type="scientific">Oopsacas minuta</name>
    <dbReference type="NCBI Taxonomy" id="111878"/>
    <lineage>
        <taxon>Eukaryota</taxon>
        <taxon>Metazoa</taxon>
        <taxon>Porifera</taxon>
        <taxon>Hexactinellida</taxon>
        <taxon>Hexasterophora</taxon>
        <taxon>Lyssacinosida</taxon>
        <taxon>Leucopsacidae</taxon>
        <taxon>Oopsacas</taxon>
    </lineage>
</organism>
<name>A0AAV7JFU7_9METZ</name>